<evidence type="ECO:0000313" key="1">
    <source>
        <dbReference type="EMBL" id="ENX58764.1"/>
    </source>
</evidence>
<dbReference type="PATRIC" id="fig|1217700.3.peg.1336"/>
<gene>
    <name evidence="1" type="ORF">F902_01391</name>
</gene>
<keyword evidence="2" id="KW-1185">Reference proteome</keyword>
<dbReference type="HOGENOM" id="CLU_157026_1_0_6"/>
<reference evidence="1 2" key="1">
    <citation type="submission" date="2013-02" db="EMBL/GenBank/DDBJ databases">
        <title>The Genome Sequence of Acinetobacter sp. CIP 70.18.</title>
        <authorList>
            <consortium name="The Broad Institute Genome Sequencing Platform"/>
            <consortium name="The Broad Institute Genome Sequencing Center for Infectious Disease"/>
            <person name="Cerqueira G."/>
            <person name="Feldgarden M."/>
            <person name="Courvalin P."/>
            <person name="Perichon B."/>
            <person name="Grillot-Courvalin C."/>
            <person name="Clermont D."/>
            <person name="Rocha E."/>
            <person name="Yoon E.-J."/>
            <person name="Nemec A."/>
            <person name="Walker B."/>
            <person name="Young S.K."/>
            <person name="Zeng Q."/>
            <person name="Gargeya S."/>
            <person name="Fitzgerald M."/>
            <person name="Haas B."/>
            <person name="Abouelleil A."/>
            <person name="Alvarado L."/>
            <person name="Arachchi H.M."/>
            <person name="Berlin A.M."/>
            <person name="Chapman S.B."/>
            <person name="Dewar J."/>
            <person name="Goldberg J."/>
            <person name="Griggs A."/>
            <person name="Gujja S."/>
            <person name="Hansen M."/>
            <person name="Howarth C."/>
            <person name="Imamovic A."/>
            <person name="Larimer J."/>
            <person name="McCowan C."/>
            <person name="Murphy C."/>
            <person name="Neiman D."/>
            <person name="Pearson M."/>
            <person name="Priest M."/>
            <person name="Roberts A."/>
            <person name="Saif S."/>
            <person name="Shea T."/>
            <person name="Sisk P."/>
            <person name="Sykes S."/>
            <person name="Wortman J."/>
            <person name="Nusbaum C."/>
            <person name="Birren B."/>
        </authorList>
    </citation>
    <scope>NUCLEOTIDE SEQUENCE [LARGE SCALE GENOMIC DNA]</scope>
    <source>
        <strain evidence="1 2">CIP 70.18</strain>
    </source>
</reference>
<comment type="caution">
    <text evidence="1">The sequence shown here is derived from an EMBL/GenBank/DDBJ whole genome shotgun (WGS) entry which is preliminary data.</text>
</comment>
<dbReference type="AlphaFoldDB" id="N9RLD4"/>
<dbReference type="Proteomes" id="UP000013084">
    <property type="component" value="Unassembled WGS sequence"/>
</dbReference>
<dbReference type="EMBL" id="APRN01000035">
    <property type="protein sequence ID" value="ENX58764.1"/>
    <property type="molecule type" value="Genomic_DNA"/>
</dbReference>
<organism evidence="1 2">
    <name type="scientific">Acinetobacter higginsii</name>
    <dbReference type="NCBI Taxonomy" id="70347"/>
    <lineage>
        <taxon>Bacteria</taxon>
        <taxon>Pseudomonadati</taxon>
        <taxon>Pseudomonadota</taxon>
        <taxon>Gammaproteobacteria</taxon>
        <taxon>Moraxellales</taxon>
        <taxon>Moraxellaceae</taxon>
        <taxon>Acinetobacter</taxon>
    </lineage>
</organism>
<dbReference type="RefSeq" id="WP_005202131.1">
    <property type="nucleotide sequence ID" value="NZ_KB850072.1"/>
</dbReference>
<accession>N9RLD4</accession>
<protein>
    <submittedName>
        <fullName evidence="1">Uncharacterized protein</fullName>
    </submittedName>
</protein>
<proteinExistence type="predicted"/>
<evidence type="ECO:0000313" key="2">
    <source>
        <dbReference type="Proteomes" id="UP000013084"/>
    </source>
</evidence>
<dbReference type="OrthoDB" id="6694145at2"/>
<name>N9RLD4_9GAMM</name>
<sequence length="107" mass="12247">MTNISNSSISNKQQMAQLKHAQTIQSWHEPAMETLNSYLNVRRANLRKINRDEANAAVTRDELMEALHQHHRMSYGDASLVITSLHRADKILMFGRFIQLKDQGGES</sequence>